<dbReference type="RefSeq" id="WP_085583800.1">
    <property type="nucleotide sequence ID" value="NZ_JFKA01000006.1"/>
</dbReference>
<dbReference type="Pfam" id="PF05336">
    <property type="entry name" value="rhaM"/>
    <property type="match status" value="1"/>
</dbReference>
<dbReference type="InterPro" id="IPR011008">
    <property type="entry name" value="Dimeric_a/b-barrel"/>
</dbReference>
<comment type="caution">
    <text evidence="1">The sequence shown here is derived from an EMBL/GenBank/DDBJ whole genome shotgun (WGS) entry which is preliminary data.</text>
</comment>
<dbReference type="SUPFAM" id="SSF54909">
    <property type="entry name" value="Dimeric alpha+beta barrel"/>
    <property type="match status" value="1"/>
</dbReference>
<evidence type="ECO:0008006" key="3">
    <source>
        <dbReference type="Google" id="ProtNLM"/>
    </source>
</evidence>
<dbReference type="PANTHER" id="PTHR34389:SF2">
    <property type="entry name" value="L-RHAMNOSE MUTAROTASE"/>
    <property type="match status" value="1"/>
</dbReference>
<keyword evidence="2" id="KW-1185">Reference proteome</keyword>
<gene>
    <name evidence="1" type="ORF">TMES_14520</name>
</gene>
<proteinExistence type="predicted"/>
<dbReference type="EMBL" id="JFKA01000006">
    <property type="protein sequence ID" value="OSQ37423.1"/>
    <property type="molecule type" value="Genomic_DNA"/>
</dbReference>
<protein>
    <recommendedName>
        <fullName evidence="3">L-rhamnose 1-epimerase</fullName>
    </recommendedName>
</protein>
<accession>A0A1Y2KY82</accession>
<organism evidence="1 2">
    <name type="scientific">Thalassospira mesophila</name>
    <dbReference type="NCBI Taxonomy" id="1293891"/>
    <lineage>
        <taxon>Bacteria</taxon>
        <taxon>Pseudomonadati</taxon>
        <taxon>Pseudomonadota</taxon>
        <taxon>Alphaproteobacteria</taxon>
        <taxon>Rhodospirillales</taxon>
        <taxon>Thalassospiraceae</taxon>
        <taxon>Thalassospira</taxon>
    </lineage>
</organism>
<dbReference type="OrthoDB" id="9799608at2"/>
<dbReference type="InterPro" id="IPR008000">
    <property type="entry name" value="Rham/fucose_mutarotase"/>
</dbReference>
<dbReference type="Proteomes" id="UP000193391">
    <property type="component" value="Unassembled WGS sequence"/>
</dbReference>
<evidence type="ECO:0000313" key="1">
    <source>
        <dbReference type="EMBL" id="OSQ37423.1"/>
    </source>
</evidence>
<dbReference type="STRING" id="1293891.TMES_14520"/>
<sequence>MKRVGMVIHVKPEKLAEYKKLHAEPWPGVIAALKAHHVHNYVIYHHADLLFGHLEYDGDDFKADMAEIAKDPVTQEWWKQTDPCQSPLATRKEGEWWAEMEEVFYMA</sequence>
<dbReference type="Gene3D" id="3.30.70.100">
    <property type="match status" value="1"/>
</dbReference>
<reference evidence="1 2" key="1">
    <citation type="submission" date="2014-03" db="EMBL/GenBank/DDBJ databases">
        <title>The draft genome sequence of Thalassospira mesophila JCM 18969.</title>
        <authorList>
            <person name="Lai Q."/>
            <person name="Shao Z."/>
        </authorList>
    </citation>
    <scope>NUCLEOTIDE SEQUENCE [LARGE SCALE GENOMIC DNA]</scope>
    <source>
        <strain evidence="1 2">JCM 18969</strain>
    </source>
</reference>
<evidence type="ECO:0000313" key="2">
    <source>
        <dbReference type="Proteomes" id="UP000193391"/>
    </source>
</evidence>
<dbReference type="GO" id="GO:0016857">
    <property type="term" value="F:racemase and epimerase activity, acting on carbohydrates and derivatives"/>
    <property type="evidence" value="ECO:0007669"/>
    <property type="project" value="InterPro"/>
</dbReference>
<name>A0A1Y2KY82_9PROT</name>
<dbReference type="PANTHER" id="PTHR34389">
    <property type="entry name" value="L-RHAMNOSE MUTAROTASE"/>
    <property type="match status" value="1"/>
</dbReference>
<dbReference type="AlphaFoldDB" id="A0A1Y2KY82"/>